<name>A0A8K0SK12_9HYPO</name>
<protein>
    <submittedName>
        <fullName evidence="5">Ankyrin repeat-containing domain protein</fullName>
    </submittedName>
</protein>
<sequence>MEAVGLVASVLALTKLTYGVCHGIRSLHEVLGNLPDRLATLSNEVDDAKVVLSGLHRVLKQRELDAESDDNHFGDSLLGDVAHNVAKLRGHLEDLEATVAKIRTTSLQAPLGTALRAIAWKRYHGRLNDIQDKIVAAKSVLRSSVDTASFYTLSRIDIRFSNQSLAHAEQQNHLQALVVNQNEALKAYITEQMTAMAASMSENAPRMPKLHPNVQKARARKAAAAAAATKQADKRLGHKSSPEQVETVVMTVQQNGSSWCPRACPCQCHSTQRSNTPGVLSRVLGQLFVGYSGIPFATPPCNRESCKQQTAPRVQAEYWFPAHVFWSKIFLLEATYQAATGPSLQLRSYRHVPDSAPAINYTVNGNIDALKMLFSRGLASPNDVSNTRGYSLLRWAVYAQQWETVDFLYDQGADADYRPRAASDNSPRNKSSDLIMQGGLTPEAENALVRLSRRQDWLDDQDLPLLHRIVLGLSGVDLEMELIQHPESVDGTDAMGRTALLWAAARGDNNAVTTLLRHKADPNVLDCQHAGPLSYAADRNHTLCARTLLAAGADPDPVIPGGYKIGSPLNCASRNAKDPLLIKTLLEFGADVDACGVDGRTALIHAARTDNIDFAHILLQINANINVTSTAGQTPLTTAIVNNSHGVLSLLLERWDHYSTCPRLKGPHLLRITAEYADLDTMMILLDTNHFHLKHDNVYCAGDFETLLSQRPDATKEMERVFGELMSMARAQVSLQSEHMDGVAEKGCVFAHGWTK</sequence>
<dbReference type="Pfam" id="PF12796">
    <property type="entry name" value="Ank_2"/>
    <property type="match status" value="2"/>
</dbReference>
<dbReference type="OrthoDB" id="341259at2759"/>
<dbReference type="EMBL" id="JAGPNK010000012">
    <property type="protein sequence ID" value="KAH7310568.1"/>
    <property type="molecule type" value="Genomic_DNA"/>
</dbReference>
<evidence type="ECO:0000256" key="2">
    <source>
        <dbReference type="ARBA" id="ARBA00023043"/>
    </source>
</evidence>
<feature type="repeat" description="ANK" evidence="3">
    <location>
        <begin position="598"/>
        <end position="630"/>
    </location>
</feature>
<evidence type="ECO:0000256" key="4">
    <source>
        <dbReference type="SAM" id="MobiDB-lite"/>
    </source>
</evidence>
<evidence type="ECO:0000313" key="5">
    <source>
        <dbReference type="EMBL" id="KAH7310568.1"/>
    </source>
</evidence>
<dbReference type="Proteomes" id="UP000813444">
    <property type="component" value="Unassembled WGS sequence"/>
</dbReference>
<dbReference type="PANTHER" id="PTHR24166">
    <property type="entry name" value="ROLLING PEBBLES, ISOFORM B"/>
    <property type="match status" value="1"/>
</dbReference>
<keyword evidence="2 3" id="KW-0040">ANK repeat</keyword>
<dbReference type="PROSITE" id="PS50088">
    <property type="entry name" value="ANK_REPEAT"/>
    <property type="match status" value="3"/>
</dbReference>
<proteinExistence type="predicted"/>
<reference evidence="5" key="1">
    <citation type="journal article" date="2021" name="Nat. Commun.">
        <title>Genetic determinants of endophytism in the Arabidopsis root mycobiome.</title>
        <authorList>
            <person name="Mesny F."/>
            <person name="Miyauchi S."/>
            <person name="Thiergart T."/>
            <person name="Pickel B."/>
            <person name="Atanasova L."/>
            <person name="Karlsson M."/>
            <person name="Huettel B."/>
            <person name="Barry K.W."/>
            <person name="Haridas S."/>
            <person name="Chen C."/>
            <person name="Bauer D."/>
            <person name="Andreopoulos W."/>
            <person name="Pangilinan J."/>
            <person name="LaButti K."/>
            <person name="Riley R."/>
            <person name="Lipzen A."/>
            <person name="Clum A."/>
            <person name="Drula E."/>
            <person name="Henrissat B."/>
            <person name="Kohler A."/>
            <person name="Grigoriev I.V."/>
            <person name="Martin F.M."/>
            <person name="Hacquard S."/>
        </authorList>
    </citation>
    <scope>NUCLEOTIDE SEQUENCE</scope>
    <source>
        <strain evidence="5">MPI-CAGE-CH-0235</strain>
    </source>
</reference>
<feature type="repeat" description="ANK" evidence="3">
    <location>
        <begin position="388"/>
        <end position="420"/>
    </location>
</feature>
<dbReference type="PROSITE" id="PS50297">
    <property type="entry name" value="ANK_REP_REGION"/>
    <property type="match status" value="2"/>
</dbReference>
<dbReference type="PANTHER" id="PTHR24166:SF48">
    <property type="entry name" value="PROTEIN VAPYRIN"/>
    <property type="match status" value="1"/>
</dbReference>
<dbReference type="AlphaFoldDB" id="A0A8K0SK12"/>
<dbReference type="InterPro" id="IPR002110">
    <property type="entry name" value="Ankyrin_rpt"/>
</dbReference>
<dbReference type="SUPFAM" id="SSF48403">
    <property type="entry name" value="Ankyrin repeat"/>
    <property type="match status" value="1"/>
</dbReference>
<gene>
    <name evidence="5" type="ORF">B0I35DRAFT_358315</name>
</gene>
<comment type="caution">
    <text evidence="5">The sequence shown here is derived from an EMBL/GenBank/DDBJ whole genome shotgun (WGS) entry which is preliminary data.</text>
</comment>
<evidence type="ECO:0000313" key="6">
    <source>
        <dbReference type="Proteomes" id="UP000813444"/>
    </source>
</evidence>
<keyword evidence="1" id="KW-0677">Repeat</keyword>
<dbReference type="InterPro" id="IPR036770">
    <property type="entry name" value="Ankyrin_rpt-contain_sf"/>
</dbReference>
<dbReference type="Gene3D" id="1.25.40.20">
    <property type="entry name" value="Ankyrin repeat-containing domain"/>
    <property type="match status" value="3"/>
</dbReference>
<dbReference type="SMART" id="SM00248">
    <property type="entry name" value="ANK"/>
    <property type="match status" value="7"/>
</dbReference>
<feature type="compositionally biased region" description="Polar residues" evidence="4">
    <location>
        <begin position="423"/>
        <end position="434"/>
    </location>
</feature>
<organism evidence="5 6">
    <name type="scientific">Stachybotrys elegans</name>
    <dbReference type="NCBI Taxonomy" id="80388"/>
    <lineage>
        <taxon>Eukaryota</taxon>
        <taxon>Fungi</taxon>
        <taxon>Dikarya</taxon>
        <taxon>Ascomycota</taxon>
        <taxon>Pezizomycotina</taxon>
        <taxon>Sordariomycetes</taxon>
        <taxon>Hypocreomycetidae</taxon>
        <taxon>Hypocreales</taxon>
        <taxon>Stachybotryaceae</taxon>
        <taxon>Stachybotrys</taxon>
    </lineage>
</organism>
<evidence type="ECO:0000256" key="1">
    <source>
        <dbReference type="ARBA" id="ARBA00022737"/>
    </source>
</evidence>
<dbReference type="InterPro" id="IPR050889">
    <property type="entry name" value="Dendritic_Spine_Reg/Scaffold"/>
</dbReference>
<keyword evidence="6" id="KW-1185">Reference proteome</keyword>
<evidence type="ECO:0000256" key="3">
    <source>
        <dbReference type="PROSITE-ProRule" id="PRU00023"/>
    </source>
</evidence>
<accession>A0A8K0SK12</accession>
<feature type="repeat" description="ANK" evidence="3">
    <location>
        <begin position="495"/>
        <end position="527"/>
    </location>
</feature>
<feature type="region of interest" description="Disordered" evidence="4">
    <location>
        <begin position="418"/>
        <end position="437"/>
    </location>
</feature>